<feature type="region of interest" description="Disordered" evidence="11">
    <location>
        <begin position="1"/>
        <end position="82"/>
    </location>
</feature>
<dbReference type="Proteomes" id="UP001152320">
    <property type="component" value="Chromosome 16"/>
</dbReference>
<dbReference type="InterPro" id="IPR000626">
    <property type="entry name" value="Ubiquitin-like_dom"/>
</dbReference>
<dbReference type="PANTHER" id="PTHR23333:SF4">
    <property type="entry name" value="UBX DOMAIN-CONTAINING PROTEIN 11"/>
    <property type="match status" value="1"/>
</dbReference>
<accession>A0A9Q1BIS0</accession>
<dbReference type="GO" id="GO:0043130">
    <property type="term" value="F:ubiquitin binding"/>
    <property type="evidence" value="ECO:0007669"/>
    <property type="project" value="TreeGrafter"/>
</dbReference>
<dbReference type="Pfam" id="PF00789">
    <property type="entry name" value="UBX"/>
    <property type="match status" value="1"/>
</dbReference>
<evidence type="ECO:0000259" key="14">
    <source>
        <dbReference type="PROSITE" id="PS51399"/>
    </source>
</evidence>
<comment type="function">
    <text evidence="5">May be involved in the reorganization of actin cytoskeleton mediated by RND1, RND2 and RND3. Promotes RHOA activation mediated by GNA12 and GNA13.</text>
</comment>
<comment type="subcellular location">
    <subcellularLocation>
        <location evidence="1">Cytoplasm</location>
        <location evidence="1">Cytoskeleton</location>
    </subcellularLocation>
</comment>
<evidence type="ECO:0000256" key="8">
    <source>
        <dbReference type="ARBA" id="ARBA00075811"/>
    </source>
</evidence>
<gene>
    <name evidence="15" type="ORF">HOLleu_32489</name>
</gene>
<feature type="domain" description="SEP" evidence="14">
    <location>
        <begin position="241"/>
        <end position="305"/>
    </location>
</feature>
<feature type="region of interest" description="Disordered" evidence="11">
    <location>
        <begin position="334"/>
        <end position="366"/>
    </location>
</feature>
<evidence type="ECO:0000256" key="10">
    <source>
        <dbReference type="SAM" id="Coils"/>
    </source>
</evidence>
<dbReference type="InterPro" id="IPR012989">
    <property type="entry name" value="SEP_domain"/>
</dbReference>
<evidence type="ECO:0000256" key="2">
    <source>
        <dbReference type="ARBA" id="ARBA00022490"/>
    </source>
</evidence>
<reference evidence="15" key="1">
    <citation type="submission" date="2021-10" db="EMBL/GenBank/DDBJ databases">
        <title>Tropical sea cucumber genome reveals ecological adaptation and Cuvierian tubules defense mechanism.</title>
        <authorList>
            <person name="Chen T."/>
        </authorList>
    </citation>
    <scope>NUCLEOTIDE SEQUENCE</scope>
    <source>
        <strain evidence="15">Nanhai2018</strain>
        <tissue evidence="15">Muscle</tissue>
    </source>
</reference>
<protein>
    <recommendedName>
        <fullName evidence="7">UBX domain-containing protein 11</fullName>
    </recommendedName>
    <alternativeName>
        <fullName evidence="9">Socius</fullName>
    </alternativeName>
    <alternativeName>
        <fullName evidence="8">UBX domain-containing protein 5</fullName>
    </alternativeName>
</protein>
<keyword evidence="2" id="KW-0963">Cytoplasm</keyword>
<dbReference type="Gene3D" id="3.10.20.90">
    <property type="entry name" value="Phosphatidylinositol 3-kinase Catalytic Subunit, Chain A, domain 1"/>
    <property type="match status" value="1"/>
</dbReference>
<dbReference type="GO" id="GO:0005856">
    <property type="term" value="C:cytoskeleton"/>
    <property type="evidence" value="ECO:0007669"/>
    <property type="project" value="UniProtKB-SubCell"/>
</dbReference>
<evidence type="ECO:0000313" key="16">
    <source>
        <dbReference type="Proteomes" id="UP001152320"/>
    </source>
</evidence>
<organism evidence="15 16">
    <name type="scientific">Holothuria leucospilota</name>
    <name type="common">Black long sea cucumber</name>
    <name type="synonym">Mertensiothuria leucospilota</name>
    <dbReference type="NCBI Taxonomy" id="206669"/>
    <lineage>
        <taxon>Eukaryota</taxon>
        <taxon>Metazoa</taxon>
        <taxon>Echinodermata</taxon>
        <taxon>Eleutherozoa</taxon>
        <taxon>Echinozoa</taxon>
        <taxon>Holothuroidea</taxon>
        <taxon>Aspidochirotacea</taxon>
        <taxon>Aspidochirotida</taxon>
        <taxon>Holothuriidae</taxon>
        <taxon>Holothuria</taxon>
    </lineage>
</organism>
<dbReference type="GO" id="GO:0043161">
    <property type="term" value="P:proteasome-mediated ubiquitin-dependent protein catabolic process"/>
    <property type="evidence" value="ECO:0007669"/>
    <property type="project" value="TreeGrafter"/>
</dbReference>
<evidence type="ECO:0000313" key="15">
    <source>
        <dbReference type="EMBL" id="KAJ8027363.1"/>
    </source>
</evidence>
<dbReference type="PROSITE" id="PS51399">
    <property type="entry name" value="SEP"/>
    <property type="match status" value="1"/>
</dbReference>
<dbReference type="InterPro" id="IPR001012">
    <property type="entry name" value="UBX_dom"/>
</dbReference>
<evidence type="ECO:0000256" key="5">
    <source>
        <dbReference type="ARBA" id="ARBA00059434"/>
    </source>
</evidence>
<evidence type="ECO:0000256" key="1">
    <source>
        <dbReference type="ARBA" id="ARBA00004245"/>
    </source>
</evidence>
<keyword evidence="4" id="KW-0206">Cytoskeleton</keyword>
<evidence type="ECO:0000256" key="3">
    <source>
        <dbReference type="ARBA" id="ARBA00023054"/>
    </source>
</evidence>
<feature type="domain" description="UBX" evidence="12">
    <location>
        <begin position="437"/>
        <end position="514"/>
    </location>
</feature>
<feature type="compositionally biased region" description="Polar residues" evidence="11">
    <location>
        <begin position="45"/>
        <end position="54"/>
    </location>
</feature>
<keyword evidence="3 10" id="KW-0175">Coiled coil</keyword>
<dbReference type="InterPro" id="IPR029071">
    <property type="entry name" value="Ubiquitin-like_domsf"/>
</dbReference>
<dbReference type="InterPro" id="IPR036241">
    <property type="entry name" value="NSFL1C_SEP_dom_sf"/>
</dbReference>
<dbReference type="SUPFAM" id="SSF102848">
    <property type="entry name" value="NSFL1 (p97 ATPase) cofactor p47, SEP domain"/>
    <property type="match status" value="1"/>
</dbReference>
<dbReference type="AlphaFoldDB" id="A0A9Q1BIS0"/>
<dbReference type="Pfam" id="PF08059">
    <property type="entry name" value="SEP"/>
    <property type="match status" value="1"/>
</dbReference>
<comment type="caution">
    <text evidence="15">The sequence shown here is derived from an EMBL/GenBank/DDBJ whole genome shotgun (WGS) entry which is preliminary data.</text>
</comment>
<comment type="subunit">
    <text evidence="6">Interacts with GNA12, GNA13, RND1, RND2 and RND3.</text>
</comment>
<feature type="coiled-coil region" evidence="10">
    <location>
        <begin position="132"/>
        <end position="159"/>
    </location>
</feature>
<feature type="domain" description="Ubiquitin-like" evidence="13">
    <location>
        <begin position="442"/>
        <end position="517"/>
    </location>
</feature>
<dbReference type="SMART" id="SM00166">
    <property type="entry name" value="UBX"/>
    <property type="match status" value="1"/>
</dbReference>
<dbReference type="OrthoDB" id="25887at2759"/>
<name>A0A9Q1BIS0_HOLLE</name>
<evidence type="ECO:0000256" key="4">
    <source>
        <dbReference type="ARBA" id="ARBA00023212"/>
    </source>
</evidence>
<dbReference type="Gene3D" id="3.30.420.210">
    <property type="entry name" value="SEP domain"/>
    <property type="match status" value="1"/>
</dbReference>
<dbReference type="PROSITE" id="PS50053">
    <property type="entry name" value="UBIQUITIN_2"/>
    <property type="match status" value="1"/>
</dbReference>
<evidence type="ECO:0000259" key="13">
    <source>
        <dbReference type="PROSITE" id="PS50053"/>
    </source>
</evidence>
<dbReference type="FunFam" id="3.30.420.210:FF:000003">
    <property type="entry name" value="UBX domain protein 11"/>
    <property type="match status" value="1"/>
</dbReference>
<evidence type="ECO:0000256" key="9">
    <source>
        <dbReference type="ARBA" id="ARBA00081109"/>
    </source>
</evidence>
<proteinExistence type="predicted"/>
<keyword evidence="16" id="KW-1185">Reference proteome</keyword>
<dbReference type="SUPFAM" id="SSF54236">
    <property type="entry name" value="Ubiquitin-like"/>
    <property type="match status" value="1"/>
</dbReference>
<dbReference type="CDD" id="cd17077">
    <property type="entry name" value="UBX_UBXN11"/>
    <property type="match status" value="1"/>
</dbReference>
<dbReference type="EMBL" id="JAIZAY010000016">
    <property type="protein sequence ID" value="KAJ8027363.1"/>
    <property type="molecule type" value="Genomic_DNA"/>
</dbReference>
<dbReference type="PROSITE" id="PS50033">
    <property type="entry name" value="UBX"/>
    <property type="match status" value="1"/>
</dbReference>
<evidence type="ECO:0000256" key="11">
    <source>
        <dbReference type="SAM" id="MobiDB-lite"/>
    </source>
</evidence>
<evidence type="ECO:0000256" key="7">
    <source>
        <dbReference type="ARBA" id="ARBA00073759"/>
    </source>
</evidence>
<sequence length="517" mass="57900">MSSPNANLKKGKRTPLPGVGKRQVPFRNASSLSITDKILEDALRPTSQQSSRSEGSVHKGRPHLPKLDRHSNKDNSSAPTDFDLMNGMMGRISKLELQVQYYAKEIMEKDKKISILEEKVKLKERYSSMGNHDDSNMKIKELEKKCSELQNHIKEMEDFLSDYGMIFVGNTSPGSEVDGVYEELSVGKDSVWRPDTSVAHSRGFQVDFDKVVKNVRELNILGGEGEKRVQHTVKGAKLTTKEPIPLTLYANGIFMFNGPFRSFDNPETQQCIQDLMDGFFPSELQGRYPDGVPIQLSDQRDTVFRDSRSREHFPGAGQLLGGEQIPSRLVPTNLDKTTNTDMDKDGTTHSHAGRPLHQTSKPPGIQMSMDQFLNKLPSSVMKDGKVINIRSGVADNMKDKSESCKVTVIETPAVSDVRENISSTRPITSGSRPSSSQASRITTLRIKSESGNHTFIVKMKYEDKIRDLRNYLNQERSSDAPDYELITTFPNKCYNNLDLTLEECGLTPNATVHLKAK</sequence>
<evidence type="ECO:0000256" key="6">
    <source>
        <dbReference type="ARBA" id="ARBA00062345"/>
    </source>
</evidence>
<evidence type="ECO:0000259" key="12">
    <source>
        <dbReference type="PROSITE" id="PS50033"/>
    </source>
</evidence>
<dbReference type="PANTHER" id="PTHR23333">
    <property type="entry name" value="UBX DOMAIN CONTAINING PROTEIN"/>
    <property type="match status" value="1"/>
</dbReference>